<dbReference type="AlphaFoldDB" id="A0A4Z2HFS8"/>
<proteinExistence type="predicted"/>
<evidence type="ECO:0008006" key="4">
    <source>
        <dbReference type="Google" id="ProtNLM"/>
    </source>
</evidence>
<feature type="signal peptide" evidence="1">
    <location>
        <begin position="1"/>
        <end position="19"/>
    </location>
</feature>
<name>A0A4Z2HFS8_9TELE</name>
<reference evidence="2 3" key="1">
    <citation type="submission" date="2019-03" db="EMBL/GenBank/DDBJ databases">
        <title>First draft genome of Liparis tanakae, snailfish: a comprehensive survey of snailfish specific genes.</title>
        <authorList>
            <person name="Kim W."/>
            <person name="Song I."/>
            <person name="Jeong J.-H."/>
            <person name="Kim D."/>
            <person name="Kim S."/>
            <person name="Ryu S."/>
            <person name="Song J.Y."/>
            <person name="Lee S.K."/>
        </authorList>
    </citation>
    <scope>NUCLEOTIDE SEQUENCE [LARGE SCALE GENOMIC DNA]</scope>
    <source>
        <tissue evidence="2">Muscle</tissue>
    </source>
</reference>
<protein>
    <recommendedName>
        <fullName evidence="4">Secreted protein</fullName>
    </recommendedName>
</protein>
<keyword evidence="3" id="KW-1185">Reference proteome</keyword>
<accession>A0A4Z2HFS8</accession>
<comment type="caution">
    <text evidence="2">The sequence shown here is derived from an EMBL/GenBank/DDBJ whole genome shotgun (WGS) entry which is preliminary data.</text>
</comment>
<gene>
    <name evidence="2" type="ORF">EYF80_025302</name>
</gene>
<evidence type="ECO:0000313" key="2">
    <source>
        <dbReference type="EMBL" id="TNN64451.1"/>
    </source>
</evidence>
<evidence type="ECO:0000256" key="1">
    <source>
        <dbReference type="SAM" id="SignalP"/>
    </source>
</evidence>
<feature type="chain" id="PRO_5021286668" description="Secreted protein" evidence="1">
    <location>
        <begin position="20"/>
        <end position="78"/>
    </location>
</feature>
<keyword evidence="1" id="KW-0732">Signal</keyword>
<dbReference type="Proteomes" id="UP000314294">
    <property type="component" value="Unassembled WGS sequence"/>
</dbReference>
<evidence type="ECO:0000313" key="3">
    <source>
        <dbReference type="Proteomes" id="UP000314294"/>
    </source>
</evidence>
<organism evidence="2 3">
    <name type="scientific">Liparis tanakae</name>
    <name type="common">Tanaka's snailfish</name>
    <dbReference type="NCBI Taxonomy" id="230148"/>
    <lineage>
        <taxon>Eukaryota</taxon>
        <taxon>Metazoa</taxon>
        <taxon>Chordata</taxon>
        <taxon>Craniata</taxon>
        <taxon>Vertebrata</taxon>
        <taxon>Euteleostomi</taxon>
        <taxon>Actinopterygii</taxon>
        <taxon>Neopterygii</taxon>
        <taxon>Teleostei</taxon>
        <taxon>Neoteleostei</taxon>
        <taxon>Acanthomorphata</taxon>
        <taxon>Eupercaria</taxon>
        <taxon>Perciformes</taxon>
        <taxon>Cottioidei</taxon>
        <taxon>Cottales</taxon>
        <taxon>Liparidae</taxon>
        <taxon>Liparis</taxon>
    </lineage>
</organism>
<sequence>MRPLRTVHLLLCLVCGDRCRPRCGDSAVRDPAQRRRARVPGSPFFPFARSQLVPRARASLNGSLARSGDARFLEVVRW</sequence>
<dbReference type="EMBL" id="SRLO01000252">
    <property type="protein sequence ID" value="TNN64451.1"/>
    <property type="molecule type" value="Genomic_DNA"/>
</dbReference>